<dbReference type="InterPro" id="IPR036969">
    <property type="entry name" value="Citrate_synthase_sf"/>
</dbReference>
<dbReference type="GO" id="GO:0046912">
    <property type="term" value="F:acyltransferase activity, acyl groups converted into alkyl on transfer"/>
    <property type="evidence" value="ECO:0007669"/>
    <property type="project" value="InterPro"/>
</dbReference>
<evidence type="ECO:0000313" key="5">
    <source>
        <dbReference type="Proteomes" id="UP001161017"/>
    </source>
</evidence>
<reference evidence="4" key="1">
    <citation type="journal article" date="2023" name="Genome Biol. Evol.">
        <title>First Whole Genome Sequence and Flow Cytometry Genome Size Data for the Lichen-Forming Fungus Ramalina farinacea (Ascomycota).</title>
        <authorList>
            <person name="Llewellyn T."/>
            <person name="Mian S."/>
            <person name="Hill R."/>
            <person name="Leitch I.J."/>
            <person name="Gaya E."/>
        </authorList>
    </citation>
    <scope>NUCLEOTIDE SEQUENCE</scope>
    <source>
        <strain evidence="4">LIQ254RAFAR</strain>
    </source>
</reference>
<dbReference type="GO" id="GO:0005759">
    <property type="term" value="C:mitochondrial matrix"/>
    <property type="evidence" value="ECO:0007669"/>
    <property type="project" value="TreeGrafter"/>
</dbReference>
<dbReference type="GO" id="GO:0006099">
    <property type="term" value="P:tricarboxylic acid cycle"/>
    <property type="evidence" value="ECO:0007669"/>
    <property type="project" value="TreeGrafter"/>
</dbReference>
<dbReference type="InterPro" id="IPR002020">
    <property type="entry name" value="Citrate_synthase"/>
</dbReference>
<dbReference type="Gene3D" id="1.10.580.10">
    <property type="entry name" value="Citrate Synthase, domain 1"/>
    <property type="match status" value="1"/>
</dbReference>
<keyword evidence="2 3" id="KW-0808">Transferase</keyword>
<accession>A0AA43QPY8</accession>
<sequence length="451" mass="50029">MEFLLVSDSRTEKNYKIPIQDNFIQATDVGKITLPDASHEDKETSVENARPLRILDQGFENTACMVSSITVMYAVYISSHTILLLTSVISDGHRGEIRLRDLPIEDLFRTYVYEDIMHLLIWEALPSSKQKDNVRTALCQSAIPPETVVNVISAFPQDSETYNMILAGMSAFAFSDSIMGATRHQQKPMFQGNLVKADKAIIRTVAYMAATIALVYCHKRGKKFTNPQPHRSLIGNLLLMMGFIDAESGPDSKVETCLNKLWILYADSEITNSTAAALHAGSSLTDPVSCAIAGLVSGFGPLHGGAIELAYEGFEQIGKVENVGPFMEAVKAKKARLFGYGHRVLKKRDPRAALIKEVMPAEDSTNPLLQIAFEVDRAARKDPYFVERGLHANVDLYGSFPYLALGFEKDIITAVIILSRTPGALAHWRESLVQPVKLWRPQQIYKPTLPN</sequence>
<keyword evidence="5" id="KW-1185">Reference proteome</keyword>
<dbReference type="SUPFAM" id="SSF48256">
    <property type="entry name" value="Citrate synthase"/>
    <property type="match status" value="1"/>
</dbReference>
<dbReference type="GO" id="GO:0005975">
    <property type="term" value="P:carbohydrate metabolic process"/>
    <property type="evidence" value="ECO:0007669"/>
    <property type="project" value="TreeGrafter"/>
</dbReference>
<dbReference type="EMBL" id="JAPUFD010000009">
    <property type="protein sequence ID" value="MDI1489409.1"/>
    <property type="molecule type" value="Genomic_DNA"/>
</dbReference>
<dbReference type="Gene3D" id="1.10.230.10">
    <property type="entry name" value="Cytochrome P450-Terp, domain 2"/>
    <property type="match status" value="1"/>
</dbReference>
<dbReference type="PRINTS" id="PR00143">
    <property type="entry name" value="CITRTSNTHASE"/>
</dbReference>
<protein>
    <recommendedName>
        <fullName evidence="3">Citrate synthase</fullName>
    </recommendedName>
</protein>
<dbReference type="Proteomes" id="UP001161017">
    <property type="component" value="Unassembled WGS sequence"/>
</dbReference>
<dbReference type="InterPro" id="IPR016142">
    <property type="entry name" value="Citrate_synth-like_lrg_a-sub"/>
</dbReference>
<dbReference type="Pfam" id="PF00285">
    <property type="entry name" value="Citrate_synt"/>
    <property type="match status" value="1"/>
</dbReference>
<evidence type="ECO:0000256" key="1">
    <source>
        <dbReference type="ARBA" id="ARBA00010566"/>
    </source>
</evidence>
<dbReference type="PANTHER" id="PTHR11739:SF4">
    <property type="entry name" value="CITRATE SYNTHASE, PEROXISOMAL"/>
    <property type="match status" value="1"/>
</dbReference>
<comment type="caution">
    <text evidence="4">The sequence shown here is derived from an EMBL/GenBank/DDBJ whole genome shotgun (WGS) entry which is preliminary data.</text>
</comment>
<dbReference type="InterPro" id="IPR016143">
    <property type="entry name" value="Citrate_synth-like_sm_a-sub"/>
</dbReference>
<gene>
    <name evidence="4" type="ORF">OHK93_008687</name>
</gene>
<proteinExistence type="inferred from homology"/>
<comment type="similarity">
    <text evidence="1 3">Belongs to the citrate synthase family.</text>
</comment>
<evidence type="ECO:0000313" key="4">
    <source>
        <dbReference type="EMBL" id="MDI1489409.1"/>
    </source>
</evidence>
<dbReference type="PROSITE" id="PS00480">
    <property type="entry name" value="CITRATE_SYNTHASE"/>
    <property type="match status" value="1"/>
</dbReference>
<evidence type="ECO:0000256" key="3">
    <source>
        <dbReference type="RuleBase" id="RU000441"/>
    </source>
</evidence>
<dbReference type="AlphaFoldDB" id="A0AA43QPY8"/>
<evidence type="ECO:0000256" key="2">
    <source>
        <dbReference type="ARBA" id="ARBA00022679"/>
    </source>
</evidence>
<name>A0AA43QPY8_9LECA</name>
<dbReference type="PANTHER" id="PTHR11739">
    <property type="entry name" value="CITRATE SYNTHASE"/>
    <property type="match status" value="1"/>
</dbReference>
<organism evidence="4 5">
    <name type="scientific">Ramalina farinacea</name>
    <dbReference type="NCBI Taxonomy" id="258253"/>
    <lineage>
        <taxon>Eukaryota</taxon>
        <taxon>Fungi</taxon>
        <taxon>Dikarya</taxon>
        <taxon>Ascomycota</taxon>
        <taxon>Pezizomycotina</taxon>
        <taxon>Lecanoromycetes</taxon>
        <taxon>OSLEUM clade</taxon>
        <taxon>Lecanoromycetidae</taxon>
        <taxon>Lecanorales</taxon>
        <taxon>Lecanorineae</taxon>
        <taxon>Ramalinaceae</taxon>
        <taxon>Ramalina</taxon>
    </lineage>
</organism>
<dbReference type="InterPro" id="IPR019810">
    <property type="entry name" value="Citrate_synthase_AS"/>
</dbReference>